<dbReference type="Pfam" id="PF17035">
    <property type="entry name" value="BET"/>
    <property type="match status" value="1"/>
</dbReference>
<organism evidence="4 5">
    <name type="scientific">Solanum tuberosum</name>
    <name type="common">Potato</name>
    <dbReference type="NCBI Taxonomy" id="4113"/>
    <lineage>
        <taxon>Eukaryota</taxon>
        <taxon>Viridiplantae</taxon>
        <taxon>Streptophyta</taxon>
        <taxon>Embryophyta</taxon>
        <taxon>Tracheophyta</taxon>
        <taxon>Spermatophyta</taxon>
        <taxon>Magnoliopsida</taxon>
        <taxon>eudicotyledons</taxon>
        <taxon>Gunneridae</taxon>
        <taxon>Pentapetalae</taxon>
        <taxon>asterids</taxon>
        <taxon>lamiids</taxon>
        <taxon>Solanales</taxon>
        <taxon>Solanaceae</taxon>
        <taxon>Solanoideae</taxon>
        <taxon>Solaneae</taxon>
        <taxon>Solanum</taxon>
    </lineage>
</organism>
<accession>A0ABQ7WKX0</accession>
<dbReference type="PROSITE" id="PS51525">
    <property type="entry name" value="NET"/>
    <property type="match status" value="1"/>
</dbReference>
<evidence type="ECO:0000256" key="2">
    <source>
        <dbReference type="ARBA" id="ARBA00023163"/>
    </source>
</evidence>
<dbReference type="Proteomes" id="UP000826656">
    <property type="component" value="Unassembled WGS sequence"/>
</dbReference>
<dbReference type="InterPro" id="IPR027353">
    <property type="entry name" value="NET_dom"/>
</dbReference>
<dbReference type="InterPro" id="IPR038336">
    <property type="entry name" value="NET_sf"/>
</dbReference>
<reference evidence="4 5" key="1">
    <citation type="journal article" date="2021" name="bioRxiv">
        <title>Chromosome-scale and haplotype-resolved genome assembly of a tetraploid potato cultivar.</title>
        <authorList>
            <person name="Sun H."/>
            <person name="Jiao W.-B."/>
            <person name="Krause K."/>
            <person name="Campoy J.A."/>
            <person name="Goel M."/>
            <person name="Folz-Donahue K."/>
            <person name="Kukat C."/>
            <person name="Huettel B."/>
            <person name="Schneeberger K."/>
        </authorList>
    </citation>
    <scope>NUCLEOTIDE SEQUENCE [LARGE SCALE GENOMIC DNA]</scope>
    <source>
        <strain evidence="4">SolTubOtavaFocal</strain>
        <tissue evidence="4">Leaves</tissue>
    </source>
</reference>
<protein>
    <recommendedName>
        <fullName evidence="3">NET domain-containing protein</fullName>
    </recommendedName>
</protein>
<dbReference type="Gene3D" id="1.20.1270.220">
    <property type="match status" value="1"/>
</dbReference>
<name>A0ABQ7WKX0_SOLTU</name>
<dbReference type="EMBL" id="JAIVGD010000001">
    <property type="protein sequence ID" value="KAH0781353.1"/>
    <property type="molecule type" value="Genomic_DNA"/>
</dbReference>
<dbReference type="PANTHER" id="PTHR45926">
    <property type="entry name" value="OSJNBA0053K19.4 PROTEIN"/>
    <property type="match status" value="1"/>
</dbReference>
<evidence type="ECO:0000259" key="3">
    <source>
        <dbReference type="PROSITE" id="PS51525"/>
    </source>
</evidence>
<sequence length="207" mass="22487">MILLIFEAALYTAINSDIEAALQIIKKRNSTFYQHDDEIELDIDSVDAESFWELERFVTNYKKNLSKQKRKAELALQARGTARTAPVMNSSPMVDGALNSNTGILSGNDNGGVYIFSHSSSGHPFAKNLYVSTRIDSVECQLSSHVHPLVKGLSSKEFVVCNDLVLALPNRITAISDGAAATPKQSGGWGGSGNCRPGNLFEKVPNL</sequence>
<evidence type="ECO:0000256" key="1">
    <source>
        <dbReference type="ARBA" id="ARBA00023015"/>
    </source>
</evidence>
<proteinExistence type="predicted"/>
<evidence type="ECO:0000313" key="4">
    <source>
        <dbReference type="EMBL" id="KAH0781353.1"/>
    </source>
</evidence>
<keyword evidence="2" id="KW-0804">Transcription</keyword>
<keyword evidence="1" id="KW-0805">Transcription regulation</keyword>
<evidence type="ECO:0000313" key="5">
    <source>
        <dbReference type="Proteomes" id="UP000826656"/>
    </source>
</evidence>
<comment type="caution">
    <text evidence="4">The sequence shown here is derived from an EMBL/GenBank/DDBJ whole genome shotgun (WGS) entry which is preliminary data.</text>
</comment>
<gene>
    <name evidence="4" type="ORF">KY290_000951</name>
</gene>
<keyword evidence="5" id="KW-1185">Reference proteome</keyword>
<feature type="domain" description="NET" evidence="3">
    <location>
        <begin position="1"/>
        <end position="69"/>
    </location>
</feature>